<organism evidence="2">
    <name type="scientific">Mustela putorius furo</name>
    <name type="common">European domestic ferret</name>
    <name type="synonym">Mustela furo</name>
    <dbReference type="NCBI Taxonomy" id="9669"/>
    <lineage>
        <taxon>Eukaryota</taxon>
        <taxon>Metazoa</taxon>
        <taxon>Chordata</taxon>
        <taxon>Craniata</taxon>
        <taxon>Vertebrata</taxon>
        <taxon>Euteleostomi</taxon>
        <taxon>Mammalia</taxon>
        <taxon>Eutheria</taxon>
        <taxon>Laurasiatheria</taxon>
        <taxon>Carnivora</taxon>
        <taxon>Caniformia</taxon>
        <taxon>Musteloidea</taxon>
        <taxon>Mustelidae</taxon>
        <taxon>Mustelinae</taxon>
        <taxon>Mustela</taxon>
    </lineage>
</organism>
<name>G9L4S9_MUSPF</name>
<evidence type="ECO:0000313" key="2">
    <source>
        <dbReference type="EMBL" id="AES12161.1"/>
    </source>
</evidence>
<dbReference type="AlphaFoldDB" id="G9L4S9"/>
<sequence length="98" mass="11374">NRCRKSICQDTTSIHDNNKKKNLNIVDLERTYLKIIKTIYETPTANNIILNGEKNKSFSPKVRNKTRTSTLTTFVRHTTETLSDSNKAKKRNKRHPDS</sequence>
<dbReference type="EMBL" id="JP023563">
    <property type="protein sequence ID" value="AES12161.1"/>
    <property type="molecule type" value="mRNA"/>
</dbReference>
<feature type="compositionally biased region" description="Basic residues" evidence="1">
    <location>
        <begin position="88"/>
        <end position="98"/>
    </location>
</feature>
<proteinExistence type="evidence at transcript level"/>
<feature type="non-terminal residue" evidence="2">
    <location>
        <position position="98"/>
    </location>
</feature>
<feature type="region of interest" description="Disordered" evidence="1">
    <location>
        <begin position="71"/>
        <end position="98"/>
    </location>
</feature>
<protein>
    <submittedName>
        <fullName evidence="2">Uncharacterized protein</fullName>
    </submittedName>
</protein>
<evidence type="ECO:0000256" key="1">
    <source>
        <dbReference type="SAM" id="MobiDB-lite"/>
    </source>
</evidence>
<feature type="non-terminal residue" evidence="2">
    <location>
        <position position="1"/>
    </location>
</feature>
<feature type="compositionally biased region" description="Polar residues" evidence="1">
    <location>
        <begin position="71"/>
        <end position="85"/>
    </location>
</feature>
<accession>G9L4S9</accession>
<reference evidence="2" key="1">
    <citation type="journal article" date="2013" name="J. Virol.">
        <title>Sequencing, annotation, and characterization of the influenza ferret infectome.</title>
        <authorList>
            <person name="Leon A.J."/>
            <person name="Banner D."/>
            <person name="Xu L."/>
            <person name="Ran L."/>
            <person name="Peng Z."/>
            <person name="Yi K."/>
            <person name="Chen C."/>
            <person name="Xu F."/>
            <person name="Huang J."/>
            <person name="Zhao Z."/>
            <person name="Lin Z."/>
            <person name="Huang S.H."/>
            <person name="Fang Y."/>
            <person name="Kelvin A.A."/>
            <person name="Ross T.M."/>
            <person name="Farooqui A."/>
            <person name="Kelvin D.J."/>
        </authorList>
    </citation>
    <scope>NUCLEOTIDE SEQUENCE</scope>
    <source>
        <tissue evidence="2">Lungs</tissue>
    </source>
</reference>